<dbReference type="Pfam" id="PF01841">
    <property type="entry name" value="Transglut_core"/>
    <property type="match status" value="1"/>
</dbReference>
<evidence type="ECO:0000259" key="1">
    <source>
        <dbReference type="SMART" id="SM00460"/>
    </source>
</evidence>
<dbReference type="PANTHER" id="PTHR46333:SF2">
    <property type="entry name" value="CYTOKINESIS PROTEIN 3"/>
    <property type="match status" value="1"/>
</dbReference>
<keyword evidence="3" id="KW-1185">Reference proteome</keyword>
<protein>
    <submittedName>
        <fullName evidence="2">Transglutaminase-like superfamily protein</fullName>
    </submittedName>
</protein>
<dbReference type="STRING" id="1121883.SAMN02745226_00070"/>
<dbReference type="AlphaFoldDB" id="A0A1M7RRX1"/>
<name>A0A1M7RRX1_FERGO</name>
<dbReference type="InterPro" id="IPR038765">
    <property type="entry name" value="Papain-like_cys_pep_sf"/>
</dbReference>
<dbReference type="SMART" id="SM00460">
    <property type="entry name" value="TGc"/>
    <property type="match status" value="1"/>
</dbReference>
<dbReference type="SUPFAM" id="SSF54001">
    <property type="entry name" value="Cysteine proteinases"/>
    <property type="match status" value="1"/>
</dbReference>
<accession>A0A1M7RRX1</accession>
<dbReference type="GO" id="GO:0005737">
    <property type="term" value="C:cytoplasm"/>
    <property type="evidence" value="ECO:0007669"/>
    <property type="project" value="TreeGrafter"/>
</dbReference>
<organism evidence="2 3">
    <name type="scientific">Fervidobacterium gondwanense DSM 13020</name>
    <dbReference type="NCBI Taxonomy" id="1121883"/>
    <lineage>
        <taxon>Bacteria</taxon>
        <taxon>Thermotogati</taxon>
        <taxon>Thermotogota</taxon>
        <taxon>Thermotogae</taxon>
        <taxon>Thermotogales</taxon>
        <taxon>Fervidobacteriaceae</taxon>
        <taxon>Fervidobacterium</taxon>
    </lineage>
</organism>
<reference evidence="3" key="1">
    <citation type="submission" date="2016-12" db="EMBL/GenBank/DDBJ databases">
        <authorList>
            <person name="Varghese N."/>
            <person name="Submissions S."/>
        </authorList>
    </citation>
    <scope>NUCLEOTIDE SEQUENCE [LARGE SCALE GENOMIC DNA]</scope>
    <source>
        <strain evidence="3">DSM 13020</strain>
    </source>
</reference>
<feature type="domain" description="Transglutaminase-like" evidence="1">
    <location>
        <begin position="24"/>
        <end position="88"/>
    </location>
</feature>
<sequence>MINEWMKLNIEYDSSYTYKSAYATLKNRRGVCQGYALLFYRLAKAAGLQAYLVSGQGKVPGKDATALQSHAWNVVKIGSELFYVDTTWNDSMGVNAYLFFGTNQAKYSHYPETKLPGTISAKSYAEKLYEEIVRYNSSSARETFSLLYGYLVLKYDELVNYIYYMIKNGKEVLLVGEGDFIASNLSRAVNDALIYANINSVNYTYSYNYLFTSSDKKDFYIWRISFKRK</sequence>
<proteinExistence type="predicted"/>
<evidence type="ECO:0000313" key="2">
    <source>
        <dbReference type="EMBL" id="SHN48910.1"/>
    </source>
</evidence>
<dbReference type="Proteomes" id="UP000184207">
    <property type="component" value="Unassembled WGS sequence"/>
</dbReference>
<dbReference type="OrthoDB" id="9788327at2"/>
<dbReference type="InterPro" id="IPR052557">
    <property type="entry name" value="CAP/Cytokinesis_protein"/>
</dbReference>
<dbReference type="RefSeq" id="WP_072757185.1">
    <property type="nucleotide sequence ID" value="NZ_FRDJ01000001.1"/>
</dbReference>
<gene>
    <name evidence="2" type="ORF">SAMN02745226_00070</name>
</gene>
<evidence type="ECO:0000313" key="3">
    <source>
        <dbReference type="Proteomes" id="UP000184207"/>
    </source>
</evidence>
<dbReference type="Gene3D" id="3.10.620.30">
    <property type="match status" value="1"/>
</dbReference>
<dbReference type="InterPro" id="IPR002931">
    <property type="entry name" value="Transglutaminase-like"/>
</dbReference>
<dbReference type="EMBL" id="FRDJ01000001">
    <property type="protein sequence ID" value="SHN48910.1"/>
    <property type="molecule type" value="Genomic_DNA"/>
</dbReference>
<dbReference type="PANTHER" id="PTHR46333">
    <property type="entry name" value="CYTOKINESIS PROTEIN 3"/>
    <property type="match status" value="1"/>
</dbReference>